<dbReference type="Proteomes" id="UP001237156">
    <property type="component" value="Unassembled WGS sequence"/>
</dbReference>
<evidence type="ECO:0000256" key="1">
    <source>
        <dbReference type="SAM" id="MobiDB-lite"/>
    </source>
</evidence>
<sequence>MPFVSFRPALPLIAAAALAACAGGPPVPDWQVKSVAHASRYTQAYLLGNERVARREFEQARQQAASTGQPEQVARVELTRCALQTASLDFAPCTGFEALREDAPPAEAAYADWLAGQASAAQAALLPAAYRAIAAANAAAPAAADAAAALKAIEDPASRLIAAGVLMRSQRASPAVAALAVETASAQGWRRPLLAWLSVQQRLAQQNGQAEEAARLRRRMDLAAPLPAAAPKGQDAPDAPGAASAAKPL</sequence>
<dbReference type="EMBL" id="JARVII010000014">
    <property type="protein sequence ID" value="MDG9699672.1"/>
    <property type="molecule type" value="Genomic_DNA"/>
</dbReference>
<gene>
    <name evidence="3" type="ORF">QB898_08100</name>
</gene>
<organism evidence="3 4">
    <name type="scientific">Ottowia cancrivicina</name>
    <dbReference type="NCBI Taxonomy" id="3040346"/>
    <lineage>
        <taxon>Bacteria</taxon>
        <taxon>Pseudomonadati</taxon>
        <taxon>Pseudomonadota</taxon>
        <taxon>Betaproteobacteria</taxon>
        <taxon>Burkholderiales</taxon>
        <taxon>Comamonadaceae</taxon>
        <taxon>Ottowia</taxon>
    </lineage>
</organism>
<feature type="region of interest" description="Disordered" evidence="1">
    <location>
        <begin position="222"/>
        <end position="249"/>
    </location>
</feature>
<keyword evidence="2" id="KW-0732">Signal</keyword>
<comment type="caution">
    <text evidence="3">The sequence shown here is derived from an EMBL/GenBank/DDBJ whole genome shotgun (WGS) entry which is preliminary data.</text>
</comment>
<accession>A0AAW6RNX8</accession>
<proteinExistence type="predicted"/>
<keyword evidence="4" id="KW-1185">Reference proteome</keyword>
<dbReference type="AlphaFoldDB" id="A0AAW6RNX8"/>
<dbReference type="RefSeq" id="WP_279524524.1">
    <property type="nucleotide sequence ID" value="NZ_JARVII010000014.1"/>
</dbReference>
<reference evidence="3 4" key="1">
    <citation type="submission" date="2023-04" db="EMBL/GenBank/DDBJ databases">
        <title>Ottowia paracancer sp. nov., isolated from human stomach.</title>
        <authorList>
            <person name="Song Y."/>
        </authorList>
    </citation>
    <scope>NUCLEOTIDE SEQUENCE [LARGE SCALE GENOMIC DNA]</scope>
    <source>
        <strain evidence="3 4">10c7w1</strain>
    </source>
</reference>
<feature type="signal peptide" evidence="2">
    <location>
        <begin position="1"/>
        <end position="19"/>
    </location>
</feature>
<evidence type="ECO:0000313" key="3">
    <source>
        <dbReference type="EMBL" id="MDG9699672.1"/>
    </source>
</evidence>
<protein>
    <recommendedName>
        <fullName evidence="5">Lipoprotein</fullName>
    </recommendedName>
</protein>
<evidence type="ECO:0000256" key="2">
    <source>
        <dbReference type="SAM" id="SignalP"/>
    </source>
</evidence>
<dbReference type="PROSITE" id="PS51257">
    <property type="entry name" value="PROKAR_LIPOPROTEIN"/>
    <property type="match status" value="1"/>
</dbReference>
<name>A0AAW6RNX8_9BURK</name>
<evidence type="ECO:0008006" key="5">
    <source>
        <dbReference type="Google" id="ProtNLM"/>
    </source>
</evidence>
<evidence type="ECO:0000313" key="4">
    <source>
        <dbReference type="Proteomes" id="UP001237156"/>
    </source>
</evidence>
<feature type="chain" id="PRO_5043812406" description="Lipoprotein" evidence="2">
    <location>
        <begin position="20"/>
        <end position="249"/>
    </location>
</feature>